<gene>
    <name evidence="3" type="ORF">D0Y65_034017</name>
</gene>
<dbReference type="GO" id="GO:0003676">
    <property type="term" value="F:nucleic acid binding"/>
    <property type="evidence" value="ECO:0007669"/>
    <property type="project" value="InterPro"/>
</dbReference>
<evidence type="ECO:0000256" key="1">
    <source>
        <dbReference type="PROSITE-ProRule" id="PRU00047"/>
    </source>
</evidence>
<proteinExistence type="predicted"/>
<keyword evidence="1" id="KW-0479">Metal-binding</keyword>
<comment type="caution">
    <text evidence="3">The sequence shown here is derived from an EMBL/GenBank/DDBJ whole genome shotgun (WGS) entry which is preliminary data.</text>
</comment>
<keyword evidence="1" id="KW-0863">Zinc-finger</keyword>
<dbReference type="GO" id="GO:0008270">
    <property type="term" value="F:zinc ion binding"/>
    <property type="evidence" value="ECO:0007669"/>
    <property type="project" value="UniProtKB-KW"/>
</dbReference>
<evidence type="ECO:0000313" key="3">
    <source>
        <dbReference type="EMBL" id="RZB75381.1"/>
    </source>
</evidence>
<dbReference type="Pfam" id="PF00098">
    <property type="entry name" value="zf-CCHC"/>
    <property type="match status" value="1"/>
</dbReference>
<accession>A0A445HNR1</accession>
<dbReference type="SUPFAM" id="SSF57756">
    <property type="entry name" value="Retrovirus zinc finger-like domains"/>
    <property type="match status" value="1"/>
</dbReference>
<keyword evidence="1" id="KW-0862">Zinc</keyword>
<protein>
    <recommendedName>
        <fullName evidence="2">CCHC-type domain-containing protein</fullName>
    </recommendedName>
</protein>
<dbReference type="PROSITE" id="PS50158">
    <property type="entry name" value="ZF_CCHC"/>
    <property type="match status" value="1"/>
</dbReference>
<dbReference type="EMBL" id="QZWG01000012">
    <property type="protein sequence ID" value="RZB75381.1"/>
    <property type="molecule type" value="Genomic_DNA"/>
</dbReference>
<dbReference type="InterPro" id="IPR001878">
    <property type="entry name" value="Znf_CCHC"/>
</dbReference>
<organism evidence="3 4">
    <name type="scientific">Glycine soja</name>
    <name type="common">Wild soybean</name>
    <dbReference type="NCBI Taxonomy" id="3848"/>
    <lineage>
        <taxon>Eukaryota</taxon>
        <taxon>Viridiplantae</taxon>
        <taxon>Streptophyta</taxon>
        <taxon>Embryophyta</taxon>
        <taxon>Tracheophyta</taxon>
        <taxon>Spermatophyta</taxon>
        <taxon>Magnoliopsida</taxon>
        <taxon>eudicotyledons</taxon>
        <taxon>Gunneridae</taxon>
        <taxon>Pentapetalae</taxon>
        <taxon>rosids</taxon>
        <taxon>fabids</taxon>
        <taxon>Fabales</taxon>
        <taxon>Fabaceae</taxon>
        <taxon>Papilionoideae</taxon>
        <taxon>50 kb inversion clade</taxon>
        <taxon>NPAAA clade</taxon>
        <taxon>indigoferoid/millettioid clade</taxon>
        <taxon>Phaseoleae</taxon>
        <taxon>Glycine</taxon>
        <taxon>Glycine subgen. Soja</taxon>
    </lineage>
</organism>
<dbReference type="Gene3D" id="3.80.10.10">
    <property type="entry name" value="Ribonuclease Inhibitor"/>
    <property type="match status" value="1"/>
</dbReference>
<dbReference type="SMART" id="SM00343">
    <property type="entry name" value="ZnF_C2HC"/>
    <property type="match status" value="1"/>
</dbReference>
<evidence type="ECO:0000259" key="2">
    <source>
        <dbReference type="PROSITE" id="PS50158"/>
    </source>
</evidence>
<dbReference type="SUPFAM" id="SSF52058">
    <property type="entry name" value="L domain-like"/>
    <property type="match status" value="1"/>
</dbReference>
<feature type="domain" description="CCHC-type" evidence="2">
    <location>
        <begin position="81"/>
        <end position="96"/>
    </location>
</feature>
<reference evidence="3 4" key="1">
    <citation type="submission" date="2018-09" db="EMBL/GenBank/DDBJ databases">
        <title>A high-quality reference genome of wild soybean provides a powerful tool to mine soybean genomes.</title>
        <authorList>
            <person name="Xie M."/>
            <person name="Chung C.Y.L."/>
            <person name="Li M.-W."/>
            <person name="Wong F.-L."/>
            <person name="Chan T.-F."/>
            <person name="Lam H.-M."/>
        </authorList>
    </citation>
    <scope>NUCLEOTIDE SEQUENCE [LARGE SCALE GENOMIC DNA]</scope>
    <source>
        <strain evidence="4">cv. W05</strain>
        <tissue evidence="3">Hypocotyl of etiolated seedlings</tissue>
    </source>
</reference>
<name>A0A445HNR1_GLYSO</name>
<evidence type="ECO:0000313" key="4">
    <source>
        <dbReference type="Proteomes" id="UP000289340"/>
    </source>
</evidence>
<sequence length="266" mass="30402">MELLRLNQHEENDKKKKGIALKASSSIQEECDKEDLIDLDEDDDLSLFVKRFNKFLKIRGSQRRPNFKSKRRAEVSSSTPKCFECNQPGHLRVDCPIFKKKMEKSEKKNFSEKKMKKAYITWNDNDMESSEDSENEEINLCLMAKSYESDEEVTSSNNLSISFDELQDAFADLHKESIKLAKRHRRTALLPRPSLVKAKAVVAVPPSSPKFSYSKRKRSIEGNLISGHIPTDIGKLTNLEKLILSSKGFPRALPPTLSKLTKLIDL</sequence>
<dbReference type="InterPro" id="IPR032675">
    <property type="entry name" value="LRR_dom_sf"/>
</dbReference>
<dbReference type="EMBL" id="QZWG01000012">
    <property type="protein sequence ID" value="RZB75382.1"/>
    <property type="molecule type" value="Genomic_DNA"/>
</dbReference>
<dbReference type="Proteomes" id="UP000289340">
    <property type="component" value="Chromosome 12"/>
</dbReference>
<dbReference type="InterPro" id="IPR036875">
    <property type="entry name" value="Znf_CCHC_sf"/>
</dbReference>
<keyword evidence="4" id="KW-1185">Reference proteome</keyword>
<dbReference type="Gene3D" id="4.10.60.10">
    <property type="entry name" value="Zinc finger, CCHC-type"/>
    <property type="match status" value="1"/>
</dbReference>
<dbReference type="AlphaFoldDB" id="A0A445HNR1"/>